<proteinExistence type="predicted"/>
<reference evidence="1" key="1">
    <citation type="submission" date="2017-05" db="UniProtKB">
        <authorList>
            <consortium name="EnsemblMetazoa"/>
        </authorList>
    </citation>
    <scope>IDENTIFICATION</scope>
</reference>
<name>A0A1X7UIB2_AMPQE</name>
<dbReference type="InParanoid" id="A0A1X7UIB2"/>
<evidence type="ECO:0000313" key="1">
    <source>
        <dbReference type="EnsemblMetazoa" id="Aqu2.1.27694_001"/>
    </source>
</evidence>
<dbReference type="EnsemblMetazoa" id="Aqu2.1.27694_001">
    <property type="protein sequence ID" value="Aqu2.1.27694_001"/>
    <property type="gene ID" value="Aqu2.1.27694"/>
</dbReference>
<accession>A0A1X7UIB2</accession>
<protein>
    <submittedName>
        <fullName evidence="1">Uncharacterized protein</fullName>
    </submittedName>
</protein>
<sequence length="137" mass="15258">MHVWDEAKSILSDTDTIGTINGVSSYMEKISFFIGVALGELILGHSDNLSKSLQSKVLTAAQGQHQAELTVKTLESLRNDASFILFLDAVLFKAEQCDVDPQCYHANEKGLSNMMKDQNLQNIKLLNICIKYLTLKH</sequence>
<organism evidence="1">
    <name type="scientific">Amphimedon queenslandica</name>
    <name type="common">Sponge</name>
    <dbReference type="NCBI Taxonomy" id="400682"/>
    <lineage>
        <taxon>Eukaryota</taxon>
        <taxon>Metazoa</taxon>
        <taxon>Porifera</taxon>
        <taxon>Demospongiae</taxon>
        <taxon>Heteroscleromorpha</taxon>
        <taxon>Haplosclerida</taxon>
        <taxon>Niphatidae</taxon>
        <taxon>Amphimedon</taxon>
    </lineage>
</organism>
<dbReference type="AlphaFoldDB" id="A0A1X7UIB2"/>